<dbReference type="InterPro" id="IPR027417">
    <property type="entry name" value="P-loop_NTPase"/>
</dbReference>
<evidence type="ECO:0000259" key="9">
    <source>
        <dbReference type="PROSITE" id="PS50893"/>
    </source>
</evidence>
<organism evidence="10 11">
    <name type="scientific">Anaerovibrio slackiae</name>
    <dbReference type="NCBI Taxonomy" id="2652309"/>
    <lineage>
        <taxon>Bacteria</taxon>
        <taxon>Bacillati</taxon>
        <taxon>Bacillota</taxon>
        <taxon>Negativicutes</taxon>
        <taxon>Selenomonadales</taxon>
        <taxon>Selenomonadaceae</taxon>
        <taxon>Anaerovibrio</taxon>
    </lineage>
</organism>
<feature type="domain" description="ABC transporter" evidence="9">
    <location>
        <begin position="3"/>
        <end position="245"/>
    </location>
</feature>
<dbReference type="Proteomes" id="UP000433181">
    <property type="component" value="Unassembled WGS sequence"/>
</dbReference>
<dbReference type="GeneID" id="96777823"/>
<dbReference type="FunFam" id="3.40.50.300:FF:000224">
    <property type="entry name" value="Energy-coupling factor transporter ATP-binding protein EcfA"/>
    <property type="match status" value="1"/>
</dbReference>
<proteinExistence type="inferred from homology"/>
<keyword evidence="2 8" id="KW-0813">Transport</keyword>
<dbReference type="NCBIfam" id="TIGR04521">
    <property type="entry name" value="ECF_ATPase_2"/>
    <property type="match status" value="1"/>
</dbReference>
<comment type="function">
    <text evidence="8">ATP-binding (A) component of a common energy-coupling factor (ECF) ABC-transporter complex.</text>
</comment>
<dbReference type="InterPro" id="IPR050095">
    <property type="entry name" value="ECF_ABC_transporter_ATP-bd"/>
</dbReference>
<evidence type="ECO:0000256" key="4">
    <source>
        <dbReference type="ARBA" id="ARBA00022741"/>
    </source>
</evidence>
<dbReference type="InterPro" id="IPR030946">
    <property type="entry name" value="EcfA2"/>
</dbReference>
<evidence type="ECO:0000256" key="6">
    <source>
        <dbReference type="ARBA" id="ARBA00022967"/>
    </source>
</evidence>
<comment type="similarity">
    <text evidence="8">Belongs to the ABC transporter superfamily. Energy-coupling factor EcfA family.</text>
</comment>
<dbReference type="GO" id="GO:0042626">
    <property type="term" value="F:ATPase-coupled transmembrane transporter activity"/>
    <property type="evidence" value="ECO:0007669"/>
    <property type="project" value="TreeGrafter"/>
</dbReference>
<dbReference type="PANTHER" id="PTHR43553">
    <property type="entry name" value="HEAVY METAL TRANSPORTER"/>
    <property type="match status" value="1"/>
</dbReference>
<protein>
    <recommendedName>
        <fullName evidence="8">Energy-coupling factor transporter ATP-binding protein EcfA2</fullName>
        <ecNumber evidence="8">7.-.-.-</ecNumber>
    </recommendedName>
</protein>
<keyword evidence="11" id="KW-1185">Reference proteome</keyword>
<dbReference type="CDD" id="cd03225">
    <property type="entry name" value="ABC_cobalt_CbiO_domain1"/>
    <property type="match status" value="1"/>
</dbReference>
<sequence length="293" mass="32566">MSIEVRNISYIYMPKSPYERLALDDVTITIPEGKITAIAGHTGSGKSTLIQHLNGLISPSQGCVLVDGVDIAAKGQAARQARRSVGMVFQYPEHQLFEETVEQDIAFGPKNYGLTPEEVKERVRFAMDFVQLDYEEYSQRSPFQLSGGQMRRTAIAGVVALRPKYLVLDEPTAGLDPKGREELMQRILKLHRQEKNTIVLVSHSMDDIAKFADNVVIMNRGRVLMEGTPREVFVREDFIRQAGLDVPQITNIVKALKAGGMDIPSDIYTMDEAVDAIVRAMRGKNRAGGAEKC</sequence>
<evidence type="ECO:0000256" key="3">
    <source>
        <dbReference type="ARBA" id="ARBA00022475"/>
    </source>
</evidence>
<name>A0A6I2UE03_9FIRM</name>
<dbReference type="RefSeq" id="WP_154405949.1">
    <property type="nucleotide sequence ID" value="NZ_JBGVIR010000086.1"/>
</dbReference>
<evidence type="ECO:0000313" key="11">
    <source>
        <dbReference type="Proteomes" id="UP000433181"/>
    </source>
</evidence>
<comment type="subunit">
    <text evidence="8">Forms a stable energy-coupling factor (ECF) transporter complex composed of 2 membrane-embedded substrate-binding proteins (S component), 2 ATP-binding proteins (A component) and 2 transmembrane proteins (T component).</text>
</comment>
<dbReference type="InterPro" id="IPR015856">
    <property type="entry name" value="ABC_transpr_CbiO/EcfA_su"/>
</dbReference>
<dbReference type="Pfam" id="PF00005">
    <property type="entry name" value="ABC_tran"/>
    <property type="match status" value="1"/>
</dbReference>
<gene>
    <name evidence="10" type="ORF">FYJ84_02755</name>
</gene>
<dbReference type="SMART" id="SM00382">
    <property type="entry name" value="AAA"/>
    <property type="match status" value="1"/>
</dbReference>
<keyword evidence="4 8" id="KW-0547">Nucleotide-binding</keyword>
<dbReference type="InterPro" id="IPR003439">
    <property type="entry name" value="ABC_transporter-like_ATP-bd"/>
</dbReference>
<evidence type="ECO:0000256" key="1">
    <source>
        <dbReference type="ARBA" id="ARBA00004202"/>
    </source>
</evidence>
<dbReference type="GO" id="GO:0043190">
    <property type="term" value="C:ATP-binding cassette (ABC) transporter complex"/>
    <property type="evidence" value="ECO:0007669"/>
    <property type="project" value="TreeGrafter"/>
</dbReference>
<evidence type="ECO:0000256" key="7">
    <source>
        <dbReference type="ARBA" id="ARBA00023136"/>
    </source>
</evidence>
<dbReference type="AlphaFoldDB" id="A0A6I2UE03"/>
<keyword evidence="6" id="KW-1278">Translocase</keyword>
<evidence type="ECO:0000256" key="5">
    <source>
        <dbReference type="ARBA" id="ARBA00022840"/>
    </source>
</evidence>
<comment type="caution">
    <text evidence="10">The sequence shown here is derived from an EMBL/GenBank/DDBJ whole genome shotgun (WGS) entry which is preliminary data.</text>
</comment>
<reference evidence="10 11" key="1">
    <citation type="submission" date="2019-08" db="EMBL/GenBank/DDBJ databases">
        <title>In-depth cultivation of the pig gut microbiome towards novel bacterial diversity and tailored functional studies.</title>
        <authorList>
            <person name="Wylensek D."/>
            <person name="Hitch T.C.A."/>
            <person name="Clavel T."/>
        </authorList>
    </citation>
    <scope>NUCLEOTIDE SEQUENCE [LARGE SCALE GENOMIC DNA]</scope>
    <source>
        <strain evidence="10 11">WCA-693-APC-5D-A</strain>
    </source>
</reference>
<evidence type="ECO:0000256" key="2">
    <source>
        <dbReference type="ARBA" id="ARBA00022448"/>
    </source>
</evidence>
<dbReference type="PANTHER" id="PTHR43553:SF27">
    <property type="entry name" value="ENERGY-COUPLING FACTOR TRANSPORTER ATP-BINDING PROTEIN ECFA2"/>
    <property type="match status" value="1"/>
</dbReference>
<dbReference type="EMBL" id="VUNR01000004">
    <property type="protein sequence ID" value="MSU07910.1"/>
    <property type="molecule type" value="Genomic_DNA"/>
</dbReference>
<keyword evidence="5 8" id="KW-0067">ATP-binding</keyword>
<evidence type="ECO:0000256" key="8">
    <source>
        <dbReference type="RuleBase" id="RU365104"/>
    </source>
</evidence>
<dbReference type="NCBIfam" id="NF010158">
    <property type="entry name" value="PRK13637.1"/>
    <property type="match status" value="1"/>
</dbReference>
<comment type="subcellular location">
    <subcellularLocation>
        <location evidence="1 8">Cell membrane</location>
        <topology evidence="1 8">Peripheral membrane protein</topology>
    </subcellularLocation>
</comment>
<dbReference type="PROSITE" id="PS50893">
    <property type="entry name" value="ABC_TRANSPORTER_2"/>
    <property type="match status" value="1"/>
</dbReference>
<dbReference type="GO" id="GO:0005524">
    <property type="term" value="F:ATP binding"/>
    <property type="evidence" value="ECO:0007669"/>
    <property type="project" value="UniProtKB-UniRule"/>
</dbReference>
<dbReference type="InterPro" id="IPR003593">
    <property type="entry name" value="AAA+_ATPase"/>
</dbReference>
<keyword evidence="3 8" id="KW-1003">Cell membrane</keyword>
<evidence type="ECO:0000313" key="10">
    <source>
        <dbReference type="EMBL" id="MSU07910.1"/>
    </source>
</evidence>
<keyword evidence="7 8" id="KW-0472">Membrane</keyword>
<dbReference type="SUPFAM" id="SSF52540">
    <property type="entry name" value="P-loop containing nucleoside triphosphate hydrolases"/>
    <property type="match status" value="1"/>
</dbReference>
<dbReference type="GO" id="GO:0016887">
    <property type="term" value="F:ATP hydrolysis activity"/>
    <property type="evidence" value="ECO:0007669"/>
    <property type="project" value="InterPro"/>
</dbReference>
<dbReference type="EC" id="7.-.-.-" evidence="8"/>
<dbReference type="Gene3D" id="3.40.50.300">
    <property type="entry name" value="P-loop containing nucleotide triphosphate hydrolases"/>
    <property type="match status" value="1"/>
</dbReference>
<accession>A0A6I2UE03</accession>